<comment type="caution">
    <text evidence="1">The sequence shown here is derived from an EMBL/GenBank/DDBJ whole genome shotgun (WGS) entry which is preliminary data.</text>
</comment>
<organism evidence="1 2">
    <name type="scientific">Guyanagaster necrorhizus</name>
    <dbReference type="NCBI Taxonomy" id="856835"/>
    <lineage>
        <taxon>Eukaryota</taxon>
        <taxon>Fungi</taxon>
        <taxon>Dikarya</taxon>
        <taxon>Basidiomycota</taxon>
        <taxon>Agaricomycotina</taxon>
        <taxon>Agaricomycetes</taxon>
        <taxon>Agaricomycetidae</taxon>
        <taxon>Agaricales</taxon>
        <taxon>Marasmiineae</taxon>
        <taxon>Physalacriaceae</taxon>
        <taxon>Guyanagaster</taxon>
    </lineage>
</organism>
<proteinExistence type="predicted"/>
<evidence type="ECO:0000313" key="1">
    <source>
        <dbReference type="EMBL" id="KAG7443837.1"/>
    </source>
</evidence>
<dbReference type="GeneID" id="66106604"/>
<dbReference type="RefSeq" id="XP_043037337.1">
    <property type="nucleotide sequence ID" value="XM_043184307.1"/>
</dbReference>
<evidence type="ECO:0000313" key="2">
    <source>
        <dbReference type="Proteomes" id="UP000812287"/>
    </source>
</evidence>
<protein>
    <submittedName>
        <fullName evidence="1">Uncharacterized protein</fullName>
    </submittedName>
</protein>
<gene>
    <name evidence="1" type="ORF">BT62DRAFT_921504</name>
</gene>
<accession>A0A9P7VNE8</accession>
<dbReference type="Proteomes" id="UP000812287">
    <property type="component" value="Unassembled WGS sequence"/>
</dbReference>
<reference evidence="1" key="1">
    <citation type="submission" date="2020-11" db="EMBL/GenBank/DDBJ databases">
        <title>Adaptations for nitrogen fixation in a non-lichenized fungal sporocarp promotes dispersal by wood-feeding termites.</title>
        <authorList>
            <consortium name="DOE Joint Genome Institute"/>
            <person name="Koch R.A."/>
            <person name="Yoon G."/>
            <person name="Arayal U."/>
            <person name="Lail K."/>
            <person name="Amirebrahimi M."/>
            <person name="Labutti K."/>
            <person name="Lipzen A."/>
            <person name="Riley R."/>
            <person name="Barry K."/>
            <person name="Henrissat B."/>
            <person name="Grigoriev I.V."/>
            <person name="Herr J.R."/>
            <person name="Aime M.C."/>
        </authorList>
    </citation>
    <scope>NUCLEOTIDE SEQUENCE</scope>
    <source>
        <strain evidence="1">MCA 3950</strain>
    </source>
</reference>
<name>A0A9P7VNE8_9AGAR</name>
<keyword evidence="2" id="KW-1185">Reference proteome</keyword>
<dbReference type="AlphaFoldDB" id="A0A9P7VNE8"/>
<sequence length="226" mass="25229">MLEKFFKHPVQETEGIGKHVMSALAIFGDSVTTTTALQMDDYLDDGLEPLEMKGISFSWLEDSYEIENLTESSVPSFSQSFRNDYLSDFDPMQNATSFMQMPLEDYFSDQQLAIPPICVNVSDLIAEISTSLTDLVVILNEDRFIDTAKIDRTVVHSTSSTLYPGAIPLKEAGSEVKVWGQRDYFCSDEGYTSKHSHSKSGDSSFFPVSASIQPADSYLLREQTVP</sequence>
<dbReference type="EMBL" id="MU250542">
    <property type="protein sequence ID" value="KAG7443837.1"/>
    <property type="molecule type" value="Genomic_DNA"/>
</dbReference>